<reference evidence="3" key="1">
    <citation type="submission" date="2016-11" db="UniProtKB">
        <authorList>
            <consortium name="WormBaseParasite"/>
        </authorList>
    </citation>
    <scope>IDENTIFICATION</scope>
</reference>
<dbReference type="Proteomes" id="UP000095283">
    <property type="component" value="Unplaced"/>
</dbReference>
<keyword evidence="2" id="KW-1185">Reference proteome</keyword>
<organism evidence="2 3">
    <name type="scientific">Heterorhabditis bacteriophora</name>
    <name type="common">Entomopathogenic nematode worm</name>
    <dbReference type="NCBI Taxonomy" id="37862"/>
    <lineage>
        <taxon>Eukaryota</taxon>
        <taxon>Metazoa</taxon>
        <taxon>Ecdysozoa</taxon>
        <taxon>Nematoda</taxon>
        <taxon>Chromadorea</taxon>
        <taxon>Rhabditida</taxon>
        <taxon>Rhabditina</taxon>
        <taxon>Rhabditomorpha</taxon>
        <taxon>Strongyloidea</taxon>
        <taxon>Heterorhabditidae</taxon>
        <taxon>Heterorhabditis</taxon>
    </lineage>
</organism>
<name>A0A1I7X7J3_HETBA</name>
<evidence type="ECO:0000256" key="1">
    <source>
        <dbReference type="SAM" id="MobiDB-lite"/>
    </source>
</evidence>
<feature type="region of interest" description="Disordered" evidence="1">
    <location>
        <begin position="39"/>
        <end position="70"/>
    </location>
</feature>
<dbReference type="AlphaFoldDB" id="A0A1I7X7J3"/>
<proteinExistence type="predicted"/>
<dbReference type="WBParaSite" id="Hba_13365">
    <property type="protein sequence ID" value="Hba_13365"/>
    <property type="gene ID" value="Hba_13365"/>
</dbReference>
<sequence>MWKDLMAISSIRLTRVRRETYGESAPSGEGYHEQLPSAPAHGFAMPPSGPAPSASCQCQSEKENKCNHGPPGPKAYIYIYIYIYII</sequence>
<protein>
    <submittedName>
        <fullName evidence="3">Uncharacterized protein</fullName>
    </submittedName>
</protein>
<evidence type="ECO:0000313" key="2">
    <source>
        <dbReference type="Proteomes" id="UP000095283"/>
    </source>
</evidence>
<accession>A0A1I7X7J3</accession>
<evidence type="ECO:0000313" key="3">
    <source>
        <dbReference type="WBParaSite" id="Hba_13365"/>
    </source>
</evidence>